<dbReference type="Proteomes" id="UP000663864">
    <property type="component" value="Unassembled WGS sequence"/>
</dbReference>
<evidence type="ECO:0000313" key="6">
    <source>
        <dbReference type="EMBL" id="CAF3733946.1"/>
    </source>
</evidence>
<gene>
    <name evidence="6" type="ORF">JBS370_LOCUS11586</name>
    <name evidence="4" type="ORF">JXQ802_LOCUS14098</name>
    <name evidence="5" type="ORF">JXQ802_LOCUS14382</name>
    <name evidence="2" type="ORF">PYM288_LOCUS12191</name>
    <name evidence="3" type="ORF">ZHD862_LOCUS10759</name>
</gene>
<dbReference type="EMBL" id="CAJOBD010000898">
    <property type="protein sequence ID" value="CAF3733946.1"/>
    <property type="molecule type" value="Genomic_DNA"/>
</dbReference>
<proteinExistence type="predicted"/>
<evidence type="ECO:0000256" key="1">
    <source>
        <dbReference type="SAM" id="MobiDB-lite"/>
    </source>
</evidence>
<dbReference type="EMBL" id="CAJNOL010000321">
    <property type="protein sequence ID" value="CAF1005272.1"/>
    <property type="molecule type" value="Genomic_DNA"/>
</dbReference>
<evidence type="ECO:0000313" key="4">
    <source>
        <dbReference type="EMBL" id="CAF0999497.1"/>
    </source>
</evidence>
<dbReference type="EMBL" id="CAJNOT010000391">
    <property type="protein sequence ID" value="CAF0966136.1"/>
    <property type="molecule type" value="Genomic_DNA"/>
</dbReference>
<organism evidence="4 7">
    <name type="scientific">Rotaria sordida</name>
    <dbReference type="NCBI Taxonomy" id="392033"/>
    <lineage>
        <taxon>Eukaryota</taxon>
        <taxon>Metazoa</taxon>
        <taxon>Spiralia</taxon>
        <taxon>Gnathifera</taxon>
        <taxon>Rotifera</taxon>
        <taxon>Eurotatoria</taxon>
        <taxon>Bdelloidea</taxon>
        <taxon>Philodinida</taxon>
        <taxon>Philodinidae</taxon>
        <taxon>Rotaria</taxon>
    </lineage>
</organism>
<name>A0A814GQW9_9BILA</name>
<evidence type="ECO:0000313" key="3">
    <source>
        <dbReference type="EMBL" id="CAF0966136.1"/>
    </source>
</evidence>
<comment type="caution">
    <text evidence="4">The sequence shown here is derived from an EMBL/GenBank/DDBJ whole genome shotgun (WGS) entry which is preliminary data.</text>
</comment>
<keyword evidence="7" id="KW-1185">Reference proteome</keyword>
<feature type="region of interest" description="Disordered" evidence="1">
    <location>
        <begin position="409"/>
        <end position="430"/>
    </location>
</feature>
<dbReference type="Proteomes" id="UP000663870">
    <property type="component" value="Unassembled WGS sequence"/>
</dbReference>
<dbReference type="Proteomes" id="UP000663836">
    <property type="component" value="Unassembled WGS sequence"/>
</dbReference>
<dbReference type="EMBL" id="CAJNOH010000221">
    <property type="protein sequence ID" value="CAF0952288.1"/>
    <property type="molecule type" value="Genomic_DNA"/>
</dbReference>
<sequence>MASETLAMATSYHKPTPSSRKPTLETTKVRSEDELLKFFLHGSYDVQRGHMNTCQVEENDDKIVCIKDELMNISSSNIDDKKAKSRCMFEETYMINISVKQPDTKPSSKQIDVRIEKTPSDIPITNKKIDNINDDDGDEISSIFDEDENDEIDSVIFNEMNSSTSETRSTKLTLADMINKTLTTIPTSSCENLNKLNNNNNWFIEQQNEIKTRPTNEHMNPSKKTVEHVIKTPSPHPLPKIIQTSTLTTNINEDKKLFEYLDYLETKEETNQPIKSSTFPITTKISKPTPSINKVPLKQYQQEPIPIIDLEQLCRSLTVNDLKDECIRKKIYELKILIDERHKKHKSQIPLVKLRKDNLPILIAMPPIVQQPRRRVNVIQPTTLLQSKTVNLQVPYNSNYHDTVSNYTNKYSSNNQHYTRHQTPPTKYRL</sequence>
<reference evidence="4" key="1">
    <citation type="submission" date="2021-02" db="EMBL/GenBank/DDBJ databases">
        <authorList>
            <person name="Nowell W R."/>
        </authorList>
    </citation>
    <scope>NUCLEOTIDE SEQUENCE</scope>
</reference>
<feature type="region of interest" description="Disordered" evidence="1">
    <location>
        <begin position="1"/>
        <end position="26"/>
    </location>
</feature>
<accession>A0A814GQW9</accession>
<dbReference type="Proteomes" id="UP000663854">
    <property type="component" value="Unassembled WGS sequence"/>
</dbReference>
<dbReference type="AlphaFoldDB" id="A0A814GQW9"/>
<protein>
    <submittedName>
        <fullName evidence="4">Uncharacterized protein</fullName>
    </submittedName>
</protein>
<evidence type="ECO:0000313" key="7">
    <source>
        <dbReference type="Proteomes" id="UP000663870"/>
    </source>
</evidence>
<evidence type="ECO:0000313" key="2">
    <source>
        <dbReference type="EMBL" id="CAF0952288.1"/>
    </source>
</evidence>
<feature type="compositionally biased region" description="Polar residues" evidence="1">
    <location>
        <begin position="16"/>
        <end position="26"/>
    </location>
</feature>
<evidence type="ECO:0000313" key="5">
    <source>
        <dbReference type="EMBL" id="CAF1005272.1"/>
    </source>
</evidence>
<dbReference type="EMBL" id="CAJNOL010000311">
    <property type="protein sequence ID" value="CAF0999497.1"/>
    <property type="molecule type" value="Genomic_DNA"/>
</dbReference>